<feature type="transmembrane region" description="Helical" evidence="1">
    <location>
        <begin position="93"/>
        <end position="116"/>
    </location>
</feature>
<accession>A0ABY1AE25</accession>
<dbReference type="EMBL" id="FOCC01000016">
    <property type="protein sequence ID" value="SEM95604.1"/>
    <property type="molecule type" value="Genomic_DNA"/>
</dbReference>
<evidence type="ECO:0000313" key="2">
    <source>
        <dbReference type="EMBL" id="SEM95604.1"/>
    </source>
</evidence>
<name>A0ABY1AE25_9LACO</name>
<feature type="transmembrane region" description="Helical" evidence="1">
    <location>
        <begin position="12"/>
        <end position="30"/>
    </location>
</feature>
<organism evidence="2 3">
    <name type="scientific">Ligilactobacillus ruminis</name>
    <dbReference type="NCBI Taxonomy" id="1623"/>
    <lineage>
        <taxon>Bacteria</taxon>
        <taxon>Bacillati</taxon>
        <taxon>Bacillota</taxon>
        <taxon>Bacilli</taxon>
        <taxon>Lactobacillales</taxon>
        <taxon>Lactobacillaceae</taxon>
        <taxon>Ligilactobacillus</taxon>
    </lineage>
</organism>
<gene>
    <name evidence="2" type="ORF">SAMN05216431_1166</name>
</gene>
<dbReference type="NCBIfam" id="TIGR01906">
    <property type="entry name" value="integ_TIGR01906"/>
    <property type="match status" value="1"/>
</dbReference>
<keyword evidence="1" id="KW-0812">Transmembrane</keyword>
<reference evidence="2 3" key="1">
    <citation type="submission" date="2016-10" db="EMBL/GenBank/DDBJ databases">
        <authorList>
            <person name="Varghese N."/>
            <person name="Submissions S."/>
        </authorList>
    </citation>
    <scope>NUCLEOTIDE SEQUENCE [LARGE SCALE GENOMIC DNA]</scope>
    <source>
        <strain evidence="2 3">WC1T17</strain>
    </source>
</reference>
<evidence type="ECO:0000313" key="3">
    <source>
        <dbReference type="Proteomes" id="UP000182089"/>
    </source>
</evidence>
<dbReference type="Pfam" id="PF07314">
    <property type="entry name" value="Lit"/>
    <property type="match status" value="1"/>
</dbReference>
<feature type="transmembrane region" description="Helical" evidence="1">
    <location>
        <begin position="180"/>
        <end position="202"/>
    </location>
</feature>
<proteinExistence type="predicted"/>
<feature type="transmembrane region" description="Helical" evidence="1">
    <location>
        <begin position="128"/>
        <end position="153"/>
    </location>
</feature>
<dbReference type="InterPro" id="IPR010178">
    <property type="entry name" value="Lit"/>
</dbReference>
<sequence>MKRYKLKESCYMLGLFLTIVAFSIALTINFKPLYYYFVDQEQLYRLAGMSRYELLAQYGKLLNYLNFPWIVRLQLKFAMSQNGMGHFVDCKKLFLFDYVVLLATLPFTVKYVYNLAKQARFWTLINPIRWLFSLIFVLTVLMIANFNAFFVVFHKILFRNANWIFDPVTDPIINVLPEEFFMTCFVFCLIIIIVLCLILYGLGQKELHQKNSSR</sequence>
<protein>
    <submittedName>
        <fullName evidence="2">Integral membrane protein TIGR01906</fullName>
    </submittedName>
</protein>
<dbReference type="Proteomes" id="UP000182089">
    <property type="component" value="Unassembled WGS sequence"/>
</dbReference>
<keyword evidence="1" id="KW-0472">Membrane</keyword>
<keyword evidence="1" id="KW-1133">Transmembrane helix</keyword>
<evidence type="ECO:0000256" key="1">
    <source>
        <dbReference type="SAM" id="Phobius"/>
    </source>
</evidence>
<comment type="caution">
    <text evidence="2">The sequence shown here is derived from an EMBL/GenBank/DDBJ whole genome shotgun (WGS) entry which is preliminary data.</text>
</comment>